<name>A0A4V1WY84_9PLEO</name>
<organism evidence="2 3">
    <name type="scientific">Alternaria arborescens</name>
    <dbReference type="NCBI Taxonomy" id="156630"/>
    <lineage>
        <taxon>Eukaryota</taxon>
        <taxon>Fungi</taxon>
        <taxon>Dikarya</taxon>
        <taxon>Ascomycota</taxon>
        <taxon>Pezizomycotina</taxon>
        <taxon>Dothideomycetes</taxon>
        <taxon>Pleosporomycetidae</taxon>
        <taxon>Pleosporales</taxon>
        <taxon>Pleosporineae</taxon>
        <taxon>Pleosporaceae</taxon>
        <taxon>Alternaria</taxon>
        <taxon>Alternaria sect. Alternaria</taxon>
    </lineage>
</organism>
<evidence type="ECO:0000313" key="2">
    <source>
        <dbReference type="EMBL" id="RYO33400.1"/>
    </source>
</evidence>
<dbReference type="Proteomes" id="UP000293823">
    <property type="component" value="Unassembled WGS sequence"/>
</dbReference>
<sequence length="198" mass="21731">MANPSYAEFSDEIFSCPEGGDFLVCKTGTKFVGCCNGLNACEHGCFDENLLPAAIRGEFVGEIPGVSCGGSVPFWSGSEKESSFYGCCDSDPFQNVPPVCPRKDLYPAFWDRPDQFYFFPKNVQNATPVVTSPIVLATSLLTYTKLTVDVQVVARSAATASTTIAMAFTGTVCIALAMWLCWRHLWDRYGRYGAYTER</sequence>
<accession>A0A4V1WY84</accession>
<gene>
    <name evidence="2" type="ORF">AA0113_g11670</name>
</gene>
<evidence type="ECO:0000313" key="3">
    <source>
        <dbReference type="Proteomes" id="UP000293823"/>
    </source>
</evidence>
<dbReference type="AlphaFoldDB" id="A0A4V1WY84"/>
<comment type="caution">
    <text evidence="2">The sequence shown here is derived from an EMBL/GenBank/DDBJ whole genome shotgun (WGS) entry which is preliminary data.</text>
</comment>
<keyword evidence="1" id="KW-0472">Membrane</keyword>
<proteinExistence type="predicted"/>
<keyword evidence="1" id="KW-1133">Transmembrane helix</keyword>
<reference evidence="3" key="1">
    <citation type="journal article" date="2019" name="bioRxiv">
        <title>Genomics, evolutionary history and diagnostics of the Alternaria alternata species group including apple and Asian pear pathotypes.</title>
        <authorList>
            <person name="Armitage A.D."/>
            <person name="Cockerton H.M."/>
            <person name="Sreenivasaprasad S."/>
            <person name="Woodhall J.W."/>
            <person name="Lane C.R."/>
            <person name="Harrison R.J."/>
            <person name="Clarkson J.P."/>
        </authorList>
    </citation>
    <scope>NUCLEOTIDE SEQUENCE [LARGE SCALE GENOMIC DNA]</scope>
    <source>
        <strain evidence="3">RGR 97.0016</strain>
    </source>
</reference>
<evidence type="ECO:0000256" key="1">
    <source>
        <dbReference type="SAM" id="Phobius"/>
    </source>
</evidence>
<keyword evidence="1" id="KW-0812">Transmembrane</keyword>
<dbReference type="EMBL" id="PEJP01000074">
    <property type="protein sequence ID" value="RYO33400.1"/>
    <property type="molecule type" value="Genomic_DNA"/>
</dbReference>
<protein>
    <submittedName>
        <fullName evidence="2">Uncharacterized protein</fullName>
    </submittedName>
</protein>
<dbReference type="OrthoDB" id="3692311at2759"/>
<keyword evidence="3" id="KW-1185">Reference proteome</keyword>
<feature type="transmembrane region" description="Helical" evidence="1">
    <location>
        <begin position="164"/>
        <end position="182"/>
    </location>
</feature>